<keyword evidence="1" id="KW-1133">Transmembrane helix</keyword>
<protein>
    <submittedName>
        <fullName evidence="3">Alginate biosynthesis two-component system sensor histidine kinase AlgZ</fullName>
    </submittedName>
</protein>
<keyword evidence="1" id="KW-0812">Transmembrane</keyword>
<feature type="transmembrane region" description="Helical" evidence="1">
    <location>
        <begin position="96"/>
        <end position="121"/>
    </location>
</feature>
<organism evidence="3 4">
    <name type="scientific">Halioxenophilus aromaticivorans</name>
    <dbReference type="NCBI Taxonomy" id="1306992"/>
    <lineage>
        <taxon>Bacteria</taxon>
        <taxon>Pseudomonadati</taxon>
        <taxon>Pseudomonadota</taxon>
        <taxon>Gammaproteobacteria</taxon>
        <taxon>Alteromonadales</taxon>
        <taxon>Alteromonadaceae</taxon>
        <taxon>Halioxenophilus</taxon>
    </lineage>
</organism>
<evidence type="ECO:0000313" key="3">
    <source>
        <dbReference type="EMBL" id="GAA4948735.1"/>
    </source>
</evidence>
<keyword evidence="1" id="KW-0472">Membrane</keyword>
<accession>A0AAV3U590</accession>
<feature type="transmembrane region" description="Helical" evidence="1">
    <location>
        <begin position="127"/>
        <end position="149"/>
    </location>
</feature>
<dbReference type="Gene3D" id="3.30.565.10">
    <property type="entry name" value="Histidine kinase-like ATPase, C-terminal domain"/>
    <property type="match status" value="1"/>
</dbReference>
<dbReference type="EMBL" id="BAABLX010000028">
    <property type="protein sequence ID" value="GAA4948735.1"/>
    <property type="molecule type" value="Genomic_DNA"/>
</dbReference>
<dbReference type="Proteomes" id="UP001409585">
    <property type="component" value="Unassembled WGS sequence"/>
</dbReference>
<dbReference type="Pfam" id="PF06580">
    <property type="entry name" value="His_kinase"/>
    <property type="match status" value="1"/>
</dbReference>
<sequence>MIVSSPAGDSTHTTAPATATLEPRAFLPDLCSLQSVLFLVLGTGLLAVAIVLVSSPLNEFSWELLGQLAMLLLWISLSSAGLLCQSRIWLGRLPSWVAGGLSYLLILLLASFFTIAGQWLVWPAFDWLVVLKVLLLTAIIAGVVLRYMYLQQQLSYQQQASNRAQINALQARIRPHFLFNSLNAVVSLIGFDPIKAERVVLDLCDLFRASIAEPTLVSLASELKLARQYIAIEDLRLDNRLRVEWLIDGEVESCRIPSMILQPLLENAVYHGIEPLPAGGTVKVDISVKGGVCDLRIINPRPESAAVRRGNGMAEGNIRARLQAHFGEQVVFTSLAQGDEYCVHLRYNWHHSRLEAATKNVK</sequence>
<dbReference type="AlphaFoldDB" id="A0AAV3U590"/>
<dbReference type="GO" id="GO:0016020">
    <property type="term" value="C:membrane"/>
    <property type="evidence" value="ECO:0007669"/>
    <property type="project" value="InterPro"/>
</dbReference>
<comment type="caution">
    <text evidence="3">The sequence shown here is derived from an EMBL/GenBank/DDBJ whole genome shotgun (WGS) entry which is preliminary data.</text>
</comment>
<gene>
    <name evidence="3" type="primary">algZ</name>
    <name evidence="3" type="ORF">GCM10025791_30980</name>
</gene>
<keyword evidence="4" id="KW-1185">Reference proteome</keyword>
<feature type="transmembrane region" description="Helical" evidence="1">
    <location>
        <begin position="64"/>
        <end position="84"/>
    </location>
</feature>
<dbReference type="PANTHER" id="PTHR34220">
    <property type="entry name" value="SENSOR HISTIDINE KINASE YPDA"/>
    <property type="match status" value="1"/>
</dbReference>
<dbReference type="SUPFAM" id="SSF55874">
    <property type="entry name" value="ATPase domain of HSP90 chaperone/DNA topoisomerase II/histidine kinase"/>
    <property type="match status" value="1"/>
</dbReference>
<evidence type="ECO:0000313" key="4">
    <source>
        <dbReference type="Proteomes" id="UP001409585"/>
    </source>
</evidence>
<evidence type="ECO:0000256" key="1">
    <source>
        <dbReference type="SAM" id="Phobius"/>
    </source>
</evidence>
<keyword evidence="3" id="KW-0418">Kinase</keyword>
<dbReference type="InterPro" id="IPR010559">
    <property type="entry name" value="Sig_transdc_His_kin_internal"/>
</dbReference>
<reference evidence="4" key="1">
    <citation type="journal article" date="2019" name="Int. J. Syst. Evol. Microbiol.">
        <title>The Global Catalogue of Microorganisms (GCM) 10K type strain sequencing project: providing services to taxonomists for standard genome sequencing and annotation.</title>
        <authorList>
            <consortium name="The Broad Institute Genomics Platform"/>
            <consortium name="The Broad Institute Genome Sequencing Center for Infectious Disease"/>
            <person name="Wu L."/>
            <person name="Ma J."/>
        </authorList>
    </citation>
    <scope>NUCLEOTIDE SEQUENCE [LARGE SCALE GENOMIC DNA]</scope>
    <source>
        <strain evidence="4">JCM 19134</strain>
    </source>
</reference>
<dbReference type="InterPro" id="IPR036890">
    <property type="entry name" value="HATPase_C_sf"/>
</dbReference>
<dbReference type="GO" id="GO:0000155">
    <property type="term" value="F:phosphorelay sensor kinase activity"/>
    <property type="evidence" value="ECO:0007669"/>
    <property type="project" value="InterPro"/>
</dbReference>
<name>A0AAV3U590_9ALTE</name>
<dbReference type="PANTHER" id="PTHR34220:SF7">
    <property type="entry name" value="SENSOR HISTIDINE KINASE YPDA"/>
    <property type="match status" value="1"/>
</dbReference>
<dbReference type="RefSeq" id="WP_345424248.1">
    <property type="nucleotide sequence ID" value="NZ_AP031496.1"/>
</dbReference>
<dbReference type="InterPro" id="IPR050640">
    <property type="entry name" value="Bact_2-comp_sensor_kinase"/>
</dbReference>
<evidence type="ECO:0000259" key="2">
    <source>
        <dbReference type="Pfam" id="PF06580"/>
    </source>
</evidence>
<feature type="domain" description="Signal transduction histidine kinase internal region" evidence="2">
    <location>
        <begin position="164"/>
        <end position="241"/>
    </location>
</feature>
<feature type="transmembrane region" description="Helical" evidence="1">
    <location>
        <begin position="36"/>
        <end position="58"/>
    </location>
</feature>
<keyword evidence="3" id="KW-0808">Transferase</keyword>
<proteinExistence type="predicted"/>